<evidence type="ECO:0000313" key="1">
    <source>
        <dbReference type="EMBL" id="KYO43871.1"/>
    </source>
</evidence>
<comment type="caution">
    <text evidence="1">The sequence shown here is derived from an EMBL/GenBank/DDBJ whole genome shotgun (WGS) entry which is preliminary data.</text>
</comment>
<sequence>MEPELLWNKGLGPTPASFGVTRLNPWLLFWLLSDTVVVQDGQERQVKTASDMAEALDHVNGSSIPLSRC</sequence>
<dbReference type="Proteomes" id="UP000050525">
    <property type="component" value="Unassembled WGS sequence"/>
</dbReference>
<evidence type="ECO:0000313" key="2">
    <source>
        <dbReference type="Proteomes" id="UP000050525"/>
    </source>
</evidence>
<keyword evidence="2" id="KW-1185">Reference proteome</keyword>
<reference evidence="1 2" key="1">
    <citation type="journal article" date="2012" name="Genome Biol.">
        <title>Sequencing three crocodilian genomes to illuminate the evolution of archosaurs and amniotes.</title>
        <authorList>
            <person name="St John J.A."/>
            <person name="Braun E.L."/>
            <person name="Isberg S.R."/>
            <person name="Miles L.G."/>
            <person name="Chong A.Y."/>
            <person name="Gongora J."/>
            <person name="Dalzell P."/>
            <person name="Moran C."/>
            <person name="Bed'hom B."/>
            <person name="Abzhanov A."/>
            <person name="Burgess S.C."/>
            <person name="Cooksey A.M."/>
            <person name="Castoe T.A."/>
            <person name="Crawford N.G."/>
            <person name="Densmore L.D."/>
            <person name="Drew J.C."/>
            <person name="Edwards S.V."/>
            <person name="Faircloth B.C."/>
            <person name="Fujita M.K."/>
            <person name="Greenwold M.J."/>
            <person name="Hoffmann F.G."/>
            <person name="Howard J.M."/>
            <person name="Iguchi T."/>
            <person name="Janes D.E."/>
            <person name="Khan S.Y."/>
            <person name="Kohno S."/>
            <person name="de Koning A.J."/>
            <person name="Lance S.L."/>
            <person name="McCarthy F.M."/>
            <person name="McCormack J.E."/>
            <person name="Merchant M.E."/>
            <person name="Peterson D.G."/>
            <person name="Pollock D.D."/>
            <person name="Pourmand N."/>
            <person name="Raney B.J."/>
            <person name="Roessler K.A."/>
            <person name="Sanford J.R."/>
            <person name="Sawyer R.H."/>
            <person name="Schmidt C.J."/>
            <person name="Triplett E.W."/>
            <person name="Tuberville T.D."/>
            <person name="Venegas-Anaya M."/>
            <person name="Howard J.T."/>
            <person name="Jarvis E.D."/>
            <person name="Guillette L.J.Jr."/>
            <person name="Glenn T.C."/>
            <person name="Green R.E."/>
            <person name="Ray D.A."/>
        </authorList>
    </citation>
    <scope>NUCLEOTIDE SEQUENCE [LARGE SCALE GENOMIC DNA]</scope>
    <source>
        <strain evidence="1">KSC_2009_1</strain>
    </source>
</reference>
<organism evidence="1 2">
    <name type="scientific">Alligator mississippiensis</name>
    <name type="common">American alligator</name>
    <dbReference type="NCBI Taxonomy" id="8496"/>
    <lineage>
        <taxon>Eukaryota</taxon>
        <taxon>Metazoa</taxon>
        <taxon>Chordata</taxon>
        <taxon>Craniata</taxon>
        <taxon>Vertebrata</taxon>
        <taxon>Euteleostomi</taxon>
        <taxon>Archelosauria</taxon>
        <taxon>Archosauria</taxon>
        <taxon>Crocodylia</taxon>
        <taxon>Alligatoridae</taxon>
        <taxon>Alligatorinae</taxon>
        <taxon>Alligator</taxon>
    </lineage>
</organism>
<proteinExistence type="predicted"/>
<accession>A0A151P482</accession>
<name>A0A151P482_ALLMI</name>
<protein>
    <submittedName>
        <fullName evidence="1">Uncharacterized protein</fullName>
    </submittedName>
</protein>
<dbReference type="EMBL" id="AKHW03001049">
    <property type="protein sequence ID" value="KYO43871.1"/>
    <property type="molecule type" value="Genomic_DNA"/>
</dbReference>
<dbReference type="AlphaFoldDB" id="A0A151P482"/>
<gene>
    <name evidence="1" type="ORF">Y1Q_0012845</name>
</gene>